<proteinExistence type="predicted"/>
<keyword evidence="2" id="KW-1185">Reference proteome</keyword>
<reference evidence="1 2" key="1">
    <citation type="journal article" date="2022" name="New Phytol.">
        <title>Ecological generalism drives hyperdiversity of secondary metabolite gene clusters in xylarialean endophytes.</title>
        <authorList>
            <person name="Franco M.E.E."/>
            <person name="Wisecaver J.H."/>
            <person name="Arnold A.E."/>
            <person name="Ju Y.M."/>
            <person name="Slot J.C."/>
            <person name="Ahrendt S."/>
            <person name="Moore L.P."/>
            <person name="Eastman K.E."/>
            <person name="Scott K."/>
            <person name="Konkel Z."/>
            <person name="Mondo S.J."/>
            <person name="Kuo A."/>
            <person name="Hayes R.D."/>
            <person name="Haridas S."/>
            <person name="Andreopoulos B."/>
            <person name="Riley R."/>
            <person name="LaButti K."/>
            <person name="Pangilinan J."/>
            <person name="Lipzen A."/>
            <person name="Amirebrahimi M."/>
            <person name="Yan J."/>
            <person name="Adam C."/>
            <person name="Keymanesh K."/>
            <person name="Ng V."/>
            <person name="Louie K."/>
            <person name="Northen T."/>
            <person name="Drula E."/>
            <person name="Henrissat B."/>
            <person name="Hsieh H.M."/>
            <person name="Youens-Clark K."/>
            <person name="Lutzoni F."/>
            <person name="Miadlikowska J."/>
            <person name="Eastwood D.C."/>
            <person name="Hamelin R.C."/>
            <person name="Grigoriev I.V."/>
            <person name="U'Ren J.M."/>
        </authorList>
    </citation>
    <scope>NUCLEOTIDE SEQUENCE [LARGE SCALE GENOMIC DNA]</scope>
    <source>
        <strain evidence="1 2">CBS 119005</strain>
    </source>
</reference>
<dbReference type="Proteomes" id="UP001497700">
    <property type="component" value="Unassembled WGS sequence"/>
</dbReference>
<gene>
    <name evidence="1" type="ORF">F4820DRAFT_207064</name>
</gene>
<name>A0ACB9YHJ3_9PEZI</name>
<organism evidence="1 2">
    <name type="scientific">Hypoxylon rubiginosum</name>
    <dbReference type="NCBI Taxonomy" id="110542"/>
    <lineage>
        <taxon>Eukaryota</taxon>
        <taxon>Fungi</taxon>
        <taxon>Dikarya</taxon>
        <taxon>Ascomycota</taxon>
        <taxon>Pezizomycotina</taxon>
        <taxon>Sordariomycetes</taxon>
        <taxon>Xylariomycetidae</taxon>
        <taxon>Xylariales</taxon>
        <taxon>Hypoxylaceae</taxon>
        <taxon>Hypoxylon</taxon>
    </lineage>
</organism>
<accession>A0ACB9YHJ3</accession>
<evidence type="ECO:0000313" key="2">
    <source>
        <dbReference type="Proteomes" id="UP001497700"/>
    </source>
</evidence>
<dbReference type="EMBL" id="MU393699">
    <property type="protein sequence ID" value="KAI4858706.1"/>
    <property type="molecule type" value="Genomic_DNA"/>
</dbReference>
<sequence length="330" mass="36612">MAGSVLITGANGTLAIPAVDYLLKNYPDYMAILTVRDPSDADLNTRRLRETVSRYPGAKASIHELDLSSLLSVHKFASTLSEDITSERTPPLKTIICNACYWDLVGDPELTDDGYDKTFQISHISHVALVLRLLDQFASDGGRVVLFSSEAHSPGRAVLEKILPAIPDDLDLLVHPASLDDKQAAGFHRYGNSKLAITSWTYAFNRRLEKDQNLSRITAVAYNPGGLVDSRSFQKNTSLGLSLLMQYVVRPLLPLLRYQNPQMRTAAESAVDTIELALGNVHPGERGYFELLEKDESSPESLDQAKQERLWTKSAEWARIDNNNTTLRNA</sequence>
<protein>
    <submittedName>
        <fullName evidence="1">NAD(P)-binding protein</fullName>
    </submittedName>
</protein>
<comment type="caution">
    <text evidence="1">The sequence shown here is derived from an EMBL/GenBank/DDBJ whole genome shotgun (WGS) entry which is preliminary data.</text>
</comment>
<evidence type="ECO:0000313" key="1">
    <source>
        <dbReference type="EMBL" id="KAI4858706.1"/>
    </source>
</evidence>